<keyword evidence="3" id="KW-1185">Reference proteome</keyword>
<evidence type="ECO:0000313" key="2">
    <source>
        <dbReference type="EMBL" id="RLP76536.1"/>
    </source>
</evidence>
<dbReference type="EMBL" id="RCUX01000004">
    <property type="protein sequence ID" value="RLP76536.1"/>
    <property type="molecule type" value="Genomic_DNA"/>
</dbReference>
<dbReference type="Proteomes" id="UP000272503">
    <property type="component" value="Unassembled WGS sequence"/>
</dbReference>
<name>A0A3L7A822_9MICO</name>
<feature type="region of interest" description="Disordered" evidence="1">
    <location>
        <begin position="79"/>
        <end position="110"/>
    </location>
</feature>
<comment type="caution">
    <text evidence="2">The sequence shown here is derived from an EMBL/GenBank/DDBJ whole genome shotgun (WGS) entry which is preliminary data.</text>
</comment>
<protein>
    <submittedName>
        <fullName evidence="2">Uncharacterized protein</fullName>
    </submittedName>
</protein>
<accession>A0A3L7A822</accession>
<proteinExistence type="predicted"/>
<evidence type="ECO:0000313" key="3">
    <source>
        <dbReference type="Proteomes" id="UP000272503"/>
    </source>
</evidence>
<evidence type="ECO:0000256" key="1">
    <source>
        <dbReference type="SAM" id="MobiDB-lite"/>
    </source>
</evidence>
<dbReference type="AlphaFoldDB" id="A0A3L7A822"/>
<dbReference type="InterPro" id="IPR038165">
    <property type="entry name" value="FlgT_C_sf"/>
</dbReference>
<gene>
    <name evidence="2" type="ORF">D9V32_06710</name>
</gene>
<sequence length="110" mass="12302">MPDAQRITIGRVAEILRGDEIALNVGTDAGVAVDDRVVLFREIAITDPDSHRRLGEVQYPKLRLRVVTAEEQFCIARVTPPSSIPSRGNPPTHSRDGRWKSIAGRLYTRR</sequence>
<organism evidence="2 3">
    <name type="scientific">Mycetocola tolaasinivorans</name>
    <dbReference type="NCBI Taxonomy" id="76635"/>
    <lineage>
        <taxon>Bacteria</taxon>
        <taxon>Bacillati</taxon>
        <taxon>Actinomycetota</taxon>
        <taxon>Actinomycetes</taxon>
        <taxon>Micrococcales</taxon>
        <taxon>Microbacteriaceae</taxon>
        <taxon>Mycetocola</taxon>
    </lineage>
</organism>
<dbReference type="Gene3D" id="2.40.10.410">
    <property type="entry name" value="FlgT, C-terminal domain"/>
    <property type="match status" value="1"/>
</dbReference>
<dbReference type="RefSeq" id="WP_121648115.1">
    <property type="nucleotide sequence ID" value="NZ_RCUX01000004.1"/>
</dbReference>
<feature type="compositionally biased region" description="Polar residues" evidence="1">
    <location>
        <begin position="80"/>
        <end position="92"/>
    </location>
</feature>
<reference evidence="2 3" key="1">
    <citation type="submission" date="2018-10" db="EMBL/GenBank/DDBJ databases">
        <authorList>
            <person name="Li J."/>
        </authorList>
    </citation>
    <scope>NUCLEOTIDE SEQUENCE [LARGE SCALE GENOMIC DNA]</scope>
    <source>
        <strain evidence="2 3">IF 016277</strain>
    </source>
</reference>
<dbReference type="OrthoDB" id="5242887at2"/>